<keyword evidence="2 10" id="KW-1003">Cell membrane</keyword>
<evidence type="ECO:0000256" key="6">
    <source>
        <dbReference type="ARBA" id="ARBA00023303"/>
    </source>
</evidence>
<dbReference type="RefSeq" id="WP_220484144.1">
    <property type="nucleotide sequence ID" value="NZ_JACGWT010000006.1"/>
</dbReference>
<dbReference type="GO" id="GO:0046872">
    <property type="term" value="F:metal ion binding"/>
    <property type="evidence" value="ECO:0007669"/>
    <property type="project" value="UniProtKB-KW"/>
</dbReference>
<keyword evidence="10" id="KW-0813">Transport</keyword>
<dbReference type="HAMAP" id="MF_00454">
    <property type="entry name" value="FluC"/>
    <property type="match status" value="1"/>
</dbReference>
<evidence type="ECO:0000313" key="11">
    <source>
        <dbReference type="EMBL" id="MBA8795883.1"/>
    </source>
</evidence>
<keyword evidence="10" id="KW-0915">Sodium</keyword>
<dbReference type="PANTHER" id="PTHR28259:SF1">
    <property type="entry name" value="FLUORIDE EXPORT PROTEIN 1-RELATED"/>
    <property type="match status" value="1"/>
</dbReference>
<keyword evidence="12" id="KW-1185">Reference proteome</keyword>
<comment type="catalytic activity">
    <reaction evidence="8">
        <text>fluoride(in) = fluoride(out)</text>
        <dbReference type="Rhea" id="RHEA:76159"/>
        <dbReference type="ChEBI" id="CHEBI:17051"/>
    </reaction>
    <physiologicalReaction direction="left-to-right" evidence="8">
        <dbReference type="Rhea" id="RHEA:76160"/>
    </physiologicalReaction>
</comment>
<feature type="binding site" evidence="10">
    <location>
        <position position="82"/>
    </location>
    <ligand>
        <name>Na(+)</name>
        <dbReference type="ChEBI" id="CHEBI:29101"/>
        <note>structural</note>
    </ligand>
</feature>
<keyword evidence="10" id="KW-0406">Ion transport</keyword>
<dbReference type="Proteomes" id="UP000523079">
    <property type="component" value="Unassembled WGS sequence"/>
</dbReference>
<proteinExistence type="inferred from homology"/>
<keyword evidence="6 10" id="KW-0407">Ion channel</keyword>
<evidence type="ECO:0000256" key="5">
    <source>
        <dbReference type="ARBA" id="ARBA00023136"/>
    </source>
</evidence>
<gene>
    <name evidence="10" type="primary">fluC</name>
    <name evidence="10" type="synonym">crcB</name>
    <name evidence="11" type="ORF">FHX74_003524</name>
</gene>
<dbReference type="GO" id="GO:0005886">
    <property type="term" value="C:plasma membrane"/>
    <property type="evidence" value="ECO:0007669"/>
    <property type="project" value="UniProtKB-SubCell"/>
</dbReference>
<evidence type="ECO:0000313" key="12">
    <source>
        <dbReference type="Proteomes" id="UP000523079"/>
    </source>
</evidence>
<evidence type="ECO:0000256" key="9">
    <source>
        <dbReference type="ARBA" id="ARBA00049940"/>
    </source>
</evidence>
<evidence type="ECO:0000256" key="8">
    <source>
        <dbReference type="ARBA" id="ARBA00035585"/>
    </source>
</evidence>
<evidence type="ECO:0000256" key="2">
    <source>
        <dbReference type="ARBA" id="ARBA00022475"/>
    </source>
</evidence>
<name>A0A7W3P7C6_9ACTN</name>
<dbReference type="AlphaFoldDB" id="A0A7W3P7C6"/>
<reference evidence="11 12" key="1">
    <citation type="submission" date="2020-07" db="EMBL/GenBank/DDBJ databases">
        <title>Sequencing the genomes of 1000 actinobacteria strains.</title>
        <authorList>
            <person name="Klenk H.-P."/>
        </authorList>
    </citation>
    <scope>NUCLEOTIDE SEQUENCE [LARGE SCALE GENOMIC DNA]</scope>
    <source>
        <strain evidence="11 12">DSM 100723</strain>
    </source>
</reference>
<dbReference type="InterPro" id="IPR003691">
    <property type="entry name" value="FluC"/>
</dbReference>
<protein>
    <recommendedName>
        <fullName evidence="10">Fluoride-specific ion channel FluC</fullName>
    </recommendedName>
</protein>
<comment type="subcellular location">
    <subcellularLocation>
        <location evidence="1 10">Cell membrane</location>
        <topology evidence="1 10">Multi-pass membrane protein</topology>
    </subcellularLocation>
</comment>
<feature type="transmembrane region" description="Helical" evidence="10">
    <location>
        <begin position="45"/>
        <end position="65"/>
    </location>
</feature>
<comment type="similarity">
    <text evidence="7 10">Belongs to the fluoride channel Fluc/FEX (TC 1.A.43) family.</text>
</comment>
<dbReference type="PANTHER" id="PTHR28259">
    <property type="entry name" value="FLUORIDE EXPORT PROTEIN 1-RELATED"/>
    <property type="match status" value="1"/>
</dbReference>
<feature type="transmembrane region" description="Helical" evidence="10">
    <location>
        <begin position="71"/>
        <end position="96"/>
    </location>
</feature>
<organism evidence="11 12">
    <name type="scientific">Microlunatus kandeliicorticis</name>
    <dbReference type="NCBI Taxonomy" id="1759536"/>
    <lineage>
        <taxon>Bacteria</taxon>
        <taxon>Bacillati</taxon>
        <taxon>Actinomycetota</taxon>
        <taxon>Actinomycetes</taxon>
        <taxon>Propionibacteriales</taxon>
        <taxon>Propionibacteriaceae</taxon>
        <taxon>Microlunatus</taxon>
    </lineage>
</organism>
<sequence length="130" mass="13027">MSAPMMIVVVALAGGVGAVARFALDGWLRARWSRRPDAHPPGTMIINLSGSLLLGLLAGLVLSGAPATLQSVAGTGFCGGYTTFSTACVEVVRLLGQRRWGAAATQGLGTLVGAGLLALLGLTAGLALGR</sequence>
<dbReference type="EMBL" id="JACGWT010000006">
    <property type="protein sequence ID" value="MBA8795883.1"/>
    <property type="molecule type" value="Genomic_DNA"/>
</dbReference>
<evidence type="ECO:0000256" key="1">
    <source>
        <dbReference type="ARBA" id="ARBA00004651"/>
    </source>
</evidence>
<comment type="caution">
    <text evidence="11">The sequence shown here is derived from an EMBL/GenBank/DDBJ whole genome shotgun (WGS) entry which is preliminary data.</text>
</comment>
<evidence type="ECO:0000256" key="10">
    <source>
        <dbReference type="HAMAP-Rule" id="MF_00454"/>
    </source>
</evidence>
<keyword evidence="3 10" id="KW-0812">Transmembrane</keyword>
<keyword evidence="10" id="KW-0479">Metal-binding</keyword>
<comment type="activity regulation">
    <text evidence="10">Na(+) is not transported, but it plays an essential structural role and its presence is essential for fluoride channel function.</text>
</comment>
<keyword evidence="5 10" id="KW-0472">Membrane</keyword>
<accession>A0A7W3P7C6</accession>
<feature type="transmembrane region" description="Helical" evidence="10">
    <location>
        <begin position="108"/>
        <end position="128"/>
    </location>
</feature>
<comment type="function">
    <text evidence="9 10">Fluoride-specific ion channel. Important for reducing fluoride concentration in the cell, thus reducing its toxicity.</text>
</comment>
<feature type="transmembrane region" description="Helical" evidence="10">
    <location>
        <begin position="6"/>
        <end position="24"/>
    </location>
</feature>
<dbReference type="Pfam" id="PF02537">
    <property type="entry name" value="CRCB"/>
    <property type="match status" value="1"/>
</dbReference>
<dbReference type="GO" id="GO:0062054">
    <property type="term" value="F:fluoride channel activity"/>
    <property type="evidence" value="ECO:0007669"/>
    <property type="project" value="UniProtKB-UniRule"/>
</dbReference>
<evidence type="ECO:0000256" key="3">
    <source>
        <dbReference type="ARBA" id="ARBA00022692"/>
    </source>
</evidence>
<dbReference type="GO" id="GO:0140114">
    <property type="term" value="P:cellular detoxification of fluoride"/>
    <property type="evidence" value="ECO:0007669"/>
    <property type="project" value="UniProtKB-UniRule"/>
</dbReference>
<keyword evidence="4 10" id="KW-1133">Transmembrane helix</keyword>
<feature type="binding site" evidence="10">
    <location>
        <position position="79"/>
    </location>
    <ligand>
        <name>Na(+)</name>
        <dbReference type="ChEBI" id="CHEBI:29101"/>
        <note>structural</note>
    </ligand>
</feature>
<evidence type="ECO:0000256" key="4">
    <source>
        <dbReference type="ARBA" id="ARBA00022989"/>
    </source>
</evidence>
<evidence type="ECO:0000256" key="7">
    <source>
        <dbReference type="ARBA" id="ARBA00035120"/>
    </source>
</evidence>